<dbReference type="Gene3D" id="2.10.70.20">
    <property type="entry name" value="gspk-gspi-gspj complex like domains"/>
    <property type="match status" value="1"/>
</dbReference>
<evidence type="ECO:0000313" key="11">
    <source>
        <dbReference type="EMBL" id="SEH87358.1"/>
    </source>
</evidence>
<reference evidence="13 14" key="1">
    <citation type="submission" date="2016-06" db="EMBL/GenBank/DDBJ databases">
        <authorList>
            <person name="Petersen J."/>
            <person name="Sayavedra L."/>
        </authorList>
    </citation>
    <scope>NUCLEOTIDE SEQUENCE [LARGE SCALE GENOMIC DNA]</scope>
    <source>
        <strain evidence="14">BazSymA</strain>
        <strain evidence="13">BazSymB</strain>
    </source>
</reference>
<dbReference type="Proteomes" id="UP000198559">
    <property type="component" value="Unassembled WGS sequence"/>
</dbReference>
<evidence type="ECO:0000256" key="6">
    <source>
        <dbReference type="ARBA" id="ARBA00022519"/>
    </source>
</evidence>
<evidence type="ECO:0000256" key="1">
    <source>
        <dbReference type="ARBA" id="ARBA00004377"/>
    </source>
</evidence>
<dbReference type="SUPFAM" id="SSF54523">
    <property type="entry name" value="Pili subunits"/>
    <property type="match status" value="2"/>
</dbReference>
<dbReference type="InterPro" id="IPR012902">
    <property type="entry name" value="N_methyl_site"/>
</dbReference>
<name>A0A1H6LRD5_9GAMM</name>
<dbReference type="NCBIfam" id="TIGR02532">
    <property type="entry name" value="IV_pilin_GFxxxE"/>
    <property type="match status" value="1"/>
</dbReference>
<dbReference type="RefSeq" id="WP_090716489.1">
    <property type="nucleotide sequence ID" value="NZ_CAESAP020000364.1"/>
</dbReference>
<keyword evidence="4" id="KW-1003">Cell membrane</keyword>
<organism evidence="11 14">
    <name type="scientific">Bathymodiolus azoricus thioautotrophic gill symbiont</name>
    <dbReference type="NCBI Taxonomy" id="235205"/>
    <lineage>
        <taxon>Bacteria</taxon>
        <taxon>Pseudomonadati</taxon>
        <taxon>Pseudomonadota</taxon>
        <taxon>Gammaproteobacteria</taxon>
        <taxon>sulfur-oxidizing symbionts</taxon>
    </lineage>
</organism>
<dbReference type="AlphaFoldDB" id="A0A1H6LRD5"/>
<dbReference type="Proteomes" id="UP000198988">
    <property type="component" value="Unassembled WGS sequence"/>
</dbReference>
<dbReference type="InterPro" id="IPR045584">
    <property type="entry name" value="Pilin-like"/>
</dbReference>
<dbReference type="GO" id="GO:0005886">
    <property type="term" value="C:plasma membrane"/>
    <property type="evidence" value="ECO:0007669"/>
    <property type="project" value="UniProtKB-SubCell"/>
</dbReference>
<feature type="transmembrane region" description="Helical" evidence="10">
    <location>
        <begin position="7"/>
        <end position="29"/>
    </location>
</feature>
<evidence type="ECO:0000313" key="14">
    <source>
        <dbReference type="Proteomes" id="UP000198988"/>
    </source>
</evidence>
<dbReference type="Pfam" id="PF11612">
    <property type="entry name" value="T2SSJ"/>
    <property type="match status" value="1"/>
</dbReference>
<dbReference type="GO" id="GO:0015628">
    <property type="term" value="P:protein secretion by the type II secretion system"/>
    <property type="evidence" value="ECO:0007669"/>
    <property type="project" value="InterPro"/>
</dbReference>
<protein>
    <recommendedName>
        <fullName evidence="3">Type II secretion system protein J</fullName>
    </recommendedName>
</protein>
<dbReference type="GO" id="GO:0015627">
    <property type="term" value="C:type II protein secretion system complex"/>
    <property type="evidence" value="ECO:0007669"/>
    <property type="project" value="InterPro"/>
</dbReference>
<evidence type="ECO:0000256" key="4">
    <source>
        <dbReference type="ARBA" id="ARBA00022475"/>
    </source>
</evidence>
<dbReference type="EMBL" id="CDSC02000281">
    <property type="protein sequence ID" value="SEH87358.1"/>
    <property type="molecule type" value="Genomic_DNA"/>
</dbReference>
<comment type="subcellular location">
    <subcellularLocation>
        <location evidence="1">Cell inner membrane</location>
        <topology evidence="1">Single-pass membrane protein</topology>
    </subcellularLocation>
</comment>
<keyword evidence="7 10" id="KW-0812">Transmembrane</keyword>
<keyword evidence="8 10" id="KW-1133">Transmembrane helix</keyword>
<evidence type="ECO:0000256" key="9">
    <source>
        <dbReference type="ARBA" id="ARBA00023136"/>
    </source>
</evidence>
<evidence type="ECO:0000256" key="7">
    <source>
        <dbReference type="ARBA" id="ARBA00022692"/>
    </source>
</evidence>
<keyword evidence="9 10" id="KW-0472">Membrane</keyword>
<accession>A0A1H6LRD5</accession>
<dbReference type="PANTHER" id="PTHR39583">
    <property type="entry name" value="TYPE II SECRETION SYSTEM PROTEIN J-RELATED"/>
    <property type="match status" value="1"/>
</dbReference>
<proteinExistence type="inferred from homology"/>
<evidence type="ECO:0000313" key="12">
    <source>
        <dbReference type="EMBL" id="SEH91466.1"/>
    </source>
</evidence>
<reference evidence="11" key="2">
    <citation type="submission" date="2016-06" db="EMBL/GenBank/DDBJ databases">
        <authorList>
            <person name="Olsen C.W."/>
            <person name="Carey S."/>
            <person name="Hinshaw L."/>
            <person name="Karasin A.I."/>
        </authorList>
    </citation>
    <scope>NUCLEOTIDE SEQUENCE [LARGE SCALE GENOMIC DNA]</scope>
    <source>
        <strain evidence="11">BazSymA</strain>
        <strain evidence="12">BazSymB</strain>
    </source>
</reference>
<dbReference type="InterPro" id="IPR010055">
    <property type="entry name" value="T2SS_protein-GspJ"/>
</dbReference>
<evidence type="ECO:0000256" key="2">
    <source>
        <dbReference type="ARBA" id="ARBA00011084"/>
    </source>
</evidence>
<evidence type="ECO:0000256" key="8">
    <source>
        <dbReference type="ARBA" id="ARBA00022989"/>
    </source>
</evidence>
<dbReference type="PANTHER" id="PTHR39583:SF2">
    <property type="entry name" value="TYPE II SECRETION SYSTEM PROTEIN J"/>
    <property type="match status" value="1"/>
</dbReference>
<evidence type="ECO:0000256" key="5">
    <source>
        <dbReference type="ARBA" id="ARBA00022481"/>
    </source>
</evidence>
<keyword evidence="5" id="KW-0488">Methylation</keyword>
<dbReference type="STRING" id="235205.BAZSYMB_SCAFFOLD00061_0"/>
<dbReference type="Pfam" id="PF07963">
    <property type="entry name" value="N_methyl"/>
    <property type="match status" value="1"/>
</dbReference>
<evidence type="ECO:0000256" key="10">
    <source>
        <dbReference type="SAM" id="Phobius"/>
    </source>
</evidence>
<dbReference type="PROSITE" id="PS00409">
    <property type="entry name" value="PROKAR_NTER_METHYL"/>
    <property type="match status" value="1"/>
</dbReference>
<evidence type="ECO:0000313" key="13">
    <source>
        <dbReference type="Proteomes" id="UP000198559"/>
    </source>
</evidence>
<evidence type="ECO:0000256" key="3">
    <source>
        <dbReference type="ARBA" id="ARBA00021539"/>
    </source>
</evidence>
<dbReference type="OrthoDB" id="9794345at2"/>
<dbReference type="EMBL" id="CVUD02000233">
    <property type="protein sequence ID" value="SEH91466.1"/>
    <property type="molecule type" value="Genomic_DNA"/>
</dbReference>
<keyword evidence="6" id="KW-0997">Cell inner membrane</keyword>
<comment type="similarity">
    <text evidence="2">Belongs to the GSP J family.</text>
</comment>
<sequence length="165" mass="19401">MKQKGFTLVEVLIVMAILSVISLISYSTLTTTFKHQSVQKKHSQALSEMQKTLLYFERDFSQIFNQEVILNEKGVQLNSIQNDTLLNIHYEFGSNIIKRQDKTDIERIAELALLKEVSQLKIRVLDNRNKWHEAWQYENNKNHLKAIEIKFSHPYWGEIKQLLAI</sequence>
<gene>
    <name evidence="11" type="ORF">BAZSYMA_ACONTIG11987_1</name>
    <name evidence="12" type="ORF">BAZSYMB_SCAFFOLD00061_0</name>
</gene>
<dbReference type="InterPro" id="IPR051621">
    <property type="entry name" value="T2SS_protein_J"/>
</dbReference>